<proteinExistence type="predicted"/>
<reference evidence="1" key="2">
    <citation type="journal article" date="2015" name="Data Brief">
        <title>Shoot transcriptome of the giant reed, Arundo donax.</title>
        <authorList>
            <person name="Barrero R.A."/>
            <person name="Guerrero F.D."/>
            <person name="Moolhuijzen P."/>
            <person name="Goolsby J.A."/>
            <person name="Tidwell J."/>
            <person name="Bellgard S.E."/>
            <person name="Bellgard M.I."/>
        </authorList>
    </citation>
    <scope>NUCLEOTIDE SEQUENCE</scope>
    <source>
        <tissue evidence="1">Shoot tissue taken approximately 20 cm above the soil surface</tissue>
    </source>
</reference>
<protein>
    <submittedName>
        <fullName evidence="1">Uncharacterized protein</fullName>
    </submittedName>
</protein>
<reference evidence="1" key="1">
    <citation type="submission" date="2014-09" db="EMBL/GenBank/DDBJ databases">
        <authorList>
            <person name="Magalhaes I.L.F."/>
            <person name="Oliveira U."/>
            <person name="Santos F.R."/>
            <person name="Vidigal T.H.D.A."/>
            <person name="Brescovit A.D."/>
            <person name="Santos A.J."/>
        </authorList>
    </citation>
    <scope>NUCLEOTIDE SEQUENCE</scope>
    <source>
        <tissue evidence="1">Shoot tissue taken approximately 20 cm above the soil surface</tissue>
    </source>
</reference>
<name>A0A0A9FQT2_ARUDO</name>
<dbReference type="EMBL" id="GBRH01183259">
    <property type="protein sequence ID" value="JAE14637.1"/>
    <property type="molecule type" value="Transcribed_RNA"/>
</dbReference>
<organism evidence="1">
    <name type="scientific">Arundo donax</name>
    <name type="common">Giant reed</name>
    <name type="synonym">Donax arundinaceus</name>
    <dbReference type="NCBI Taxonomy" id="35708"/>
    <lineage>
        <taxon>Eukaryota</taxon>
        <taxon>Viridiplantae</taxon>
        <taxon>Streptophyta</taxon>
        <taxon>Embryophyta</taxon>
        <taxon>Tracheophyta</taxon>
        <taxon>Spermatophyta</taxon>
        <taxon>Magnoliopsida</taxon>
        <taxon>Liliopsida</taxon>
        <taxon>Poales</taxon>
        <taxon>Poaceae</taxon>
        <taxon>PACMAD clade</taxon>
        <taxon>Arundinoideae</taxon>
        <taxon>Arundineae</taxon>
        <taxon>Arundo</taxon>
    </lineage>
</organism>
<dbReference type="AlphaFoldDB" id="A0A0A9FQT2"/>
<accession>A0A0A9FQT2</accession>
<evidence type="ECO:0000313" key="1">
    <source>
        <dbReference type="EMBL" id="JAE14637.1"/>
    </source>
</evidence>
<sequence length="20" mass="2366">MLRLEPLGHLSYIILLLTRN</sequence>